<organism evidence="5">
    <name type="scientific">Chlorobium chlorochromatii (strain CaD3)</name>
    <dbReference type="NCBI Taxonomy" id="340177"/>
    <lineage>
        <taxon>Bacteria</taxon>
        <taxon>Pseudomonadati</taxon>
        <taxon>Chlorobiota</taxon>
        <taxon>Chlorobiia</taxon>
        <taxon>Chlorobiales</taxon>
        <taxon>Chlorobiaceae</taxon>
        <taxon>Chlorobium/Pelodictyon group</taxon>
        <taxon>Chlorobium</taxon>
    </lineage>
</organism>
<dbReference type="AlphaFoldDB" id="Q3AP73"/>
<evidence type="ECO:0000313" key="5">
    <source>
        <dbReference type="EMBL" id="ABB29202.1"/>
    </source>
</evidence>
<dbReference type="GO" id="GO:0004355">
    <property type="term" value="F:glutamate synthase (NADPH) activity"/>
    <property type="evidence" value="ECO:0007669"/>
    <property type="project" value="UniProtKB-EC"/>
</dbReference>
<dbReference type="HOGENOM" id="CLU_000422_3_4_10"/>
<dbReference type="GO" id="GO:0051536">
    <property type="term" value="F:iron-sulfur cluster binding"/>
    <property type="evidence" value="ECO:0007669"/>
    <property type="project" value="UniProtKB-KW"/>
</dbReference>
<dbReference type="PROSITE" id="PS51379">
    <property type="entry name" value="4FE4S_FER_2"/>
    <property type="match status" value="2"/>
</dbReference>
<dbReference type="PANTHER" id="PTHR43100">
    <property type="entry name" value="GLUTAMATE SYNTHASE [NADPH] SMALL CHAIN"/>
    <property type="match status" value="1"/>
</dbReference>
<dbReference type="InterPro" id="IPR009051">
    <property type="entry name" value="Helical_ferredxn"/>
</dbReference>
<keyword evidence="3" id="KW-0411">Iron-sulfur</keyword>
<dbReference type="SUPFAM" id="SSF51971">
    <property type="entry name" value="Nucleotide-binding domain"/>
    <property type="match status" value="1"/>
</dbReference>
<dbReference type="Pfam" id="PF14691">
    <property type="entry name" value="Fer4_20"/>
    <property type="match status" value="1"/>
</dbReference>
<dbReference type="NCBIfam" id="NF009410">
    <property type="entry name" value="PRK12771.1"/>
    <property type="match status" value="1"/>
</dbReference>
<dbReference type="InterPro" id="IPR051394">
    <property type="entry name" value="Glutamate_Synthase"/>
</dbReference>
<dbReference type="InterPro" id="IPR028261">
    <property type="entry name" value="DPD_II"/>
</dbReference>
<gene>
    <name evidence="5" type="ordered locus">Cag_1954</name>
</gene>
<dbReference type="SUPFAM" id="SSF46548">
    <property type="entry name" value="alpha-helical ferredoxin"/>
    <property type="match status" value="1"/>
</dbReference>
<reference evidence="5" key="1">
    <citation type="submission" date="2005-08" db="EMBL/GenBank/DDBJ databases">
        <title>Complete sequence of Chlorobium chlorochromatii CaD3.</title>
        <authorList>
            <person name="Copeland A."/>
            <person name="Lucas S."/>
            <person name="Lapidus A."/>
            <person name="Barry K."/>
            <person name="Detter J.C."/>
            <person name="Glavina T."/>
            <person name="Hammon N."/>
            <person name="Israni S."/>
            <person name="Pitluck S."/>
            <person name="Bryant D."/>
            <person name="Schmutz J."/>
            <person name="Larimer F."/>
            <person name="Land M."/>
            <person name="Kyrpides N."/>
            <person name="Ivanova N."/>
            <person name="Richardson P."/>
        </authorList>
    </citation>
    <scope>NUCLEOTIDE SEQUENCE [LARGE SCALE GENOMIC DNA]</scope>
    <source>
        <strain evidence="5">CaD3</strain>
    </source>
</reference>
<evidence type="ECO:0000256" key="1">
    <source>
        <dbReference type="ARBA" id="ARBA00022723"/>
    </source>
</evidence>
<evidence type="ECO:0000256" key="3">
    <source>
        <dbReference type="ARBA" id="ARBA00023014"/>
    </source>
</evidence>
<dbReference type="PRINTS" id="PR00419">
    <property type="entry name" value="ADXRDTASE"/>
</dbReference>
<dbReference type="InterPro" id="IPR017896">
    <property type="entry name" value="4Fe4S_Fe-S-bd"/>
</dbReference>
<proteinExistence type="predicted"/>
<accession>Q3AP73</accession>
<dbReference type="OrthoDB" id="596405at2"/>
<dbReference type="EC" id="1.4.1.13" evidence="5"/>
<dbReference type="KEGG" id="cch:Cag_1954"/>
<feature type="domain" description="4Fe-4S ferredoxin-type" evidence="4">
    <location>
        <begin position="547"/>
        <end position="576"/>
    </location>
</feature>
<evidence type="ECO:0000256" key="2">
    <source>
        <dbReference type="ARBA" id="ARBA00023004"/>
    </source>
</evidence>
<dbReference type="eggNOG" id="COG0493">
    <property type="taxonomic scope" value="Bacteria"/>
</dbReference>
<dbReference type="eggNOG" id="COG1146">
    <property type="taxonomic scope" value="Bacteria"/>
</dbReference>
<keyword evidence="5" id="KW-0560">Oxidoreductase</keyword>
<dbReference type="EMBL" id="CP000108">
    <property type="protein sequence ID" value="ABB29202.1"/>
    <property type="molecule type" value="Genomic_DNA"/>
</dbReference>
<protein>
    <submittedName>
        <fullName evidence="5">Iron-sulfur cluster-binding protein, GltD family</fullName>
        <ecNumber evidence="5">1.4.1.13</ecNumber>
    </submittedName>
</protein>
<dbReference type="InterPro" id="IPR017900">
    <property type="entry name" value="4Fe4S_Fe_S_CS"/>
</dbReference>
<dbReference type="Pfam" id="PF12838">
    <property type="entry name" value="Fer4_7"/>
    <property type="match status" value="1"/>
</dbReference>
<dbReference type="PROSITE" id="PS00198">
    <property type="entry name" value="4FE4S_FER_1"/>
    <property type="match status" value="1"/>
</dbReference>
<feature type="domain" description="4Fe-4S ferredoxin-type" evidence="4">
    <location>
        <begin position="522"/>
        <end position="543"/>
    </location>
</feature>
<dbReference type="Gene3D" id="1.10.1060.10">
    <property type="entry name" value="Alpha-helical ferredoxin"/>
    <property type="match status" value="1"/>
</dbReference>
<dbReference type="Gene3D" id="3.50.50.60">
    <property type="entry name" value="FAD/NAD(P)-binding domain"/>
    <property type="match status" value="2"/>
</dbReference>
<dbReference type="GO" id="GO:0046872">
    <property type="term" value="F:metal ion binding"/>
    <property type="evidence" value="ECO:0007669"/>
    <property type="project" value="UniProtKB-KW"/>
</dbReference>
<dbReference type="SUPFAM" id="SSF54862">
    <property type="entry name" value="4Fe-4S ferredoxins"/>
    <property type="match status" value="1"/>
</dbReference>
<dbReference type="Gene3D" id="3.30.70.20">
    <property type="match status" value="1"/>
</dbReference>
<dbReference type="InterPro" id="IPR023753">
    <property type="entry name" value="FAD/NAD-binding_dom"/>
</dbReference>
<evidence type="ECO:0000259" key="4">
    <source>
        <dbReference type="PROSITE" id="PS51379"/>
    </source>
</evidence>
<dbReference type="Pfam" id="PF07992">
    <property type="entry name" value="Pyr_redox_2"/>
    <property type="match status" value="1"/>
</dbReference>
<dbReference type="PANTHER" id="PTHR43100:SF1">
    <property type="entry name" value="GLUTAMATE SYNTHASE [NADPH] SMALL CHAIN"/>
    <property type="match status" value="1"/>
</dbReference>
<keyword evidence="2" id="KW-0408">Iron</keyword>
<keyword evidence="1" id="KW-0479">Metal-binding</keyword>
<name>Q3AP73_CHLCH</name>
<dbReference type="InterPro" id="IPR036188">
    <property type="entry name" value="FAD/NAD-bd_sf"/>
</dbReference>
<dbReference type="STRING" id="340177.Cag_1954"/>
<sequence length="579" mass="63052">MKVESNPILDFAINYQFPPFEELTGTHKIVAFGDHSHKCPVYVRQTPPCQAECPAGENIRGYHRFLNGIDKSEDEWKSAWETLVEINPFPAVMGRICPHPCQSACNRQYHDESVAINAVEQAIGNYGIQAGLQLPEPAPATGKRVAVIGGGPAGLSCAYQLRRRGHAVTLYDANEKLGGMVLYGIMGYRVDRKVLEAEIQRIINLGIETKMGVRVGSDVTLDELEQEFDAVFIGIGAQAGRSLPVAGAAETQGVTNAIEFLRSYEVEGDNITIGKKVLVIGDGNVAMDVARLALRLGSEAAVVAGVPREEMACFKEEFDDADHEGAVMHFMSGALELLKNDDGSVRGLRCAKMVKKAKGEEGWNSPIPFFRYKNSDETFDIEADTVVAAIGQTTNMQGFEAITNGAPWLKVDRSFRIPGREKLFGGGDALKVDLITTAVGHGRKAAEAIDAFLKGEPMPDQGYREVTKVSRQDVLYFPVTPPAKRDTIKIQEVVGNHDELLVALTPEQAKAESGRCMSCGLCFDCKQCVSFCPQEAISRFRDNPVGEVVYTNYDKCVGCHLCSLVCPSGYIQMGMGDGL</sequence>